<evidence type="ECO:0000256" key="5">
    <source>
        <dbReference type="ARBA" id="ARBA00022840"/>
    </source>
</evidence>
<evidence type="ECO:0000256" key="3">
    <source>
        <dbReference type="ARBA" id="ARBA00022598"/>
    </source>
</evidence>
<organism evidence="7 8">
    <name type="scientific">Desulfoplanes formicivorans</name>
    <dbReference type="NCBI Taxonomy" id="1592317"/>
    <lineage>
        <taxon>Bacteria</taxon>
        <taxon>Pseudomonadati</taxon>
        <taxon>Thermodesulfobacteriota</taxon>
        <taxon>Desulfovibrionia</taxon>
        <taxon>Desulfovibrionales</taxon>
        <taxon>Desulfoplanaceae</taxon>
        <taxon>Desulfoplanes</taxon>
    </lineage>
</organism>
<protein>
    <recommendedName>
        <fullName evidence="6">Formate--tetrahydrofolate ligase</fullName>
        <ecNumber evidence="6">6.3.4.3</ecNumber>
    </recommendedName>
    <alternativeName>
        <fullName evidence="6">Formyltetrahydrofolate synthetase</fullName>
        <shortName evidence="6">FHS</shortName>
        <shortName evidence="6">FTHFS</shortName>
    </alternativeName>
</protein>
<keyword evidence="2 6" id="KW-0554">One-carbon metabolism</keyword>
<proteinExistence type="inferred from homology"/>
<dbReference type="RefSeq" id="WP_083254374.1">
    <property type="nucleotide sequence ID" value="NZ_BDFE01000004.1"/>
</dbReference>
<dbReference type="CDD" id="cd00477">
    <property type="entry name" value="FTHFS"/>
    <property type="match status" value="1"/>
</dbReference>
<dbReference type="InterPro" id="IPR020628">
    <property type="entry name" value="Formate_THF_ligase_CS"/>
</dbReference>
<keyword evidence="8" id="KW-1185">Reference proteome</keyword>
<evidence type="ECO:0000256" key="1">
    <source>
        <dbReference type="ARBA" id="ARBA00004777"/>
    </source>
</evidence>
<accession>A0A194AF90</accession>
<keyword evidence="3 6" id="KW-0436">Ligase</keyword>
<dbReference type="Proteomes" id="UP000095200">
    <property type="component" value="Unassembled WGS sequence"/>
</dbReference>
<comment type="catalytic activity">
    <reaction evidence="6">
        <text>(6S)-5,6,7,8-tetrahydrofolate + formate + ATP = (6R)-10-formyltetrahydrofolate + ADP + phosphate</text>
        <dbReference type="Rhea" id="RHEA:20221"/>
        <dbReference type="ChEBI" id="CHEBI:15740"/>
        <dbReference type="ChEBI" id="CHEBI:30616"/>
        <dbReference type="ChEBI" id="CHEBI:43474"/>
        <dbReference type="ChEBI" id="CHEBI:57453"/>
        <dbReference type="ChEBI" id="CHEBI:195366"/>
        <dbReference type="ChEBI" id="CHEBI:456216"/>
        <dbReference type="EC" id="6.3.4.3"/>
    </reaction>
</comment>
<reference evidence="8" key="1">
    <citation type="submission" date="2016-06" db="EMBL/GenBank/DDBJ databases">
        <title>Draft genome sequence of Desulfoplanes formicivorans strain Pf12B.</title>
        <authorList>
            <person name="Watanabe M."/>
            <person name="Kojima H."/>
            <person name="Fukui M."/>
        </authorList>
    </citation>
    <scope>NUCLEOTIDE SEQUENCE [LARGE SCALE GENOMIC DNA]</scope>
    <source>
        <strain evidence="8">Pf12B</strain>
    </source>
</reference>
<comment type="similarity">
    <text evidence="6">Belongs to the formate--tetrahydrofolate ligase family.</text>
</comment>
<dbReference type="AlphaFoldDB" id="A0A194AF90"/>
<dbReference type="GO" id="GO:0005524">
    <property type="term" value="F:ATP binding"/>
    <property type="evidence" value="ECO:0007669"/>
    <property type="project" value="UniProtKB-UniRule"/>
</dbReference>
<dbReference type="Pfam" id="PF01268">
    <property type="entry name" value="FTHFS"/>
    <property type="match status" value="1"/>
</dbReference>
<sequence length="612" mass="66127">MSRSDRCSLRERKVVLEEAGIKTLDPTKYPDGDIAMDAEKRMKTVYELADQMGLESRELLPYGHYMGKIDAAPVLNRLGKKPDGKYIDVTAITPTPLGEGKSTTTIGLVQGLGRRGKRCSAAIRQPSGGPTMGIKGSAAGGGRSQCIPLSQYSLGFTGDINAVQNAHNLAMVALTARMQHERNYSDEKLLAMSGMDRLNIDPTRVEMGWTMDYCCQALRNIIIGIDGGNGSRDGYMMRSRFDITVSSEVMAILAIAADLADLRARIGRIIVAFDKFGNPVTTSDLEVAGAMTAWLVEAVKPNLIQTLEGQPVLVHAGPFANIAIGQSSIIADRVALKLSDYHVTESGFGADVGYEKFWNLKCHYSGLAPDAAVVVATIRALKCHGGAPVPRPGKKLPDEYTRENVEWVEKGCANLLHHIGVVKKSGVSPVVCINAFVSDTKDEIRKVKELCEAAGARVALSRHWECGGEGALELADAVTDACEEKSRFTPLYSWDMSMRKRIETVAREIYGADGVDYSFEASSRLKQIENDPAFADFGLCMVKTHLSLSDNPSLKGVPKGWRLKVGDVLTYGGAGFIVPVAGSISLMPGTGSNPSYRRIDVDTATGRVKGLF</sequence>
<dbReference type="NCBIfam" id="NF010032">
    <property type="entry name" value="PRK13507.1"/>
    <property type="match status" value="1"/>
</dbReference>
<dbReference type="PROSITE" id="PS00721">
    <property type="entry name" value="FTHFS_1"/>
    <property type="match status" value="1"/>
</dbReference>
<dbReference type="InterPro" id="IPR027417">
    <property type="entry name" value="P-loop_NTPase"/>
</dbReference>
<evidence type="ECO:0000313" key="7">
    <source>
        <dbReference type="EMBL" id="GAU07449.1"/>
    </source>
</evidence>
<evidence type="ECO:0000313" key="8">
    <source>
        <dbReference type="Proteomes" id="UP000095200"/>
    </source>
</evidence>
<dbReference type="Gene3D" id="3.30.1510.10">
    <property type="entry name" value="Domain 2, N(10)-formyltetrahydrofolate synthetase"/>
    <property type="match status" value="1"/>
</dbReference>
<evidence type="ECO:0000256" key="2">
    <source>
        <dbReference type="ARBA" id="ARBA00022563"/>
    </source>
</evidence>
<dbReference type="OrthoDB" id="9761733at2"/>
<feature type="binding site" evidence="6">
    <location>
        <begin position="95"/>
        <end position="102"/>
    </location>
    <ligand>
        <name>ATP</name>
        <dbReference type="ChEBI" id="CHEBI:30616"/>
    </ligand>
</feature>
<name>A0A194AF90_9BACT</name>
<dbReference type="STRING" id="1592317.DPF_0131"/>
<dbReference type="EC" id="6.3.4.3" evidence="6"/>
<dbReference type="HAMAP" id="MF_01543">
    <property type="entry name" value="FTHFS"/>
    <property type="match status" value="1"/>
</dbReference>
<evidence type="ECO:0000256" key="6">
    <source>
        <dbReference type="HAMAP-Rule" id="MF_01543"/>
    </source>
</evidence>
<gene>
    <name evidence="6" type="primary">fhs</name>
    <name evidence="7" type="ORF">DPF_0131</name>
</gene>
<dbReference type="InterPro" id="IPR000559">
    <property type="entry name" value="Formate_THF_ligase"/>
</dbReference>
<dbReference type="Gene3D" id="3.40.50.300">
    <property type="entry name" value="P-loop containing nucleotide triphosphate hydrolases"/>
    <property type="match status" value="1"/>
</dbReference>
<dbReference type="GO" id="GO:0035999">
    <property type="term" value="P:tetrahydrofolate interconversion"/>
    <property type="evidence" value="ECO:0007669"/>
    <property type="project" value="UniProtKB-UniRule"/>
</dbReference>
<dbReference type="EMBL" id="BDFE01000004">
    <property type="protein sequence ID" value="GAU07449.1"/>
    <property type="molecule type" value="Genomic_DNA"/>
</dbReference>
<evidence type="ECO:0000256" key="4">
    <source>
        <dbReference type="ARBA" id="ARBA00022741"/>
    </source>
</evidence>
<keyword evidence="5 6" id="KW-0067">ATP-binding</keyword>
<dbReference type="SUPFAM" id="SSF52540">
    <property type="entry name" value="P-loop containing nucleoside triphosphate hydrolases"/>
    <property type="match status" value="1"/>
</dbReference>
<comment type="pathway">
    <text evidence="1 6">One-carbon metabolism; tetrahydrofolate interconversion.</text>
</comment>
<keyword evidence="4 6" id="KW-0547">Nucleotide-binding</keyword>
<dbReference type="UniPathway" id="UPA00193"/>
<dbReference type="GO" id="GO:0004329">
    <property type="term" value="F:formate-tetrahydrofolate ligase activity"/>
    <property type="evidence" value="ECO:0007669"/>
    <property type="project" value="UniProtKB-UniRule"/>
</dbReference>
<dbReference type="PROSITE" id="PS00722">
    <property type="entry name" value="FTHFS_2"/>
    <property type="match status" value="1"/>
</dbReference>
<comment type="caution">
    <text evidence="7">The sequence shown here is derived from an EMBL/GenBank/DDBJ whole genome shotgun (WGS) entry which is preliminary data.</text>
</comment>
<dbReference type="Gene3D" id="3.10.410.10">
    <property type="entry name" value="Formyltetrahydrofolate synthetase, domain 3"/>
    <property type="match status" value="1"/>
</dbReference>